<organism evidence="2 3">
    <name type="scientific">Tannerella sp. oral taxon BU063 isolate Cell 2</name>
    <dbReference type="NCBI Taxonomy" id="1411148"/>
    <lineage>
        <taxon>Bacteria</taxon>
        <taxon>Pseudomonadati</taxon>
        <taxon>Bacteroidota</taxon>
        <taxon>Bacteroidia</taxon>
        <taxon>Bacteroidales</taxon>
        <taxon>Tannerellaceae</taxon>
        <taxon>Tannerella</taxon>
    </lineage>
</organism>
<keyword evidence="1" id="KW-0472">Membrane</keyword>
<comment type="caution">
    <text evidence="2">The sequence shown here is derived from an EMBL/GenBank/DDBJ whole genome shotgun (WGS) entry which is preliminary data.</text>
</comment>
<dbReference type="AlphaFoldDB" id="W2C642"/>
<evidence type="ECO:0000256" key="1">
    <source>
        <dbReference type="SAM" id="Phobius"/>
    </source>
</evidence>
<reference evidence="2 3" key="1">
    <citation type="submission" date="2013-11" db="EMBL/GenBank/DDBJ databases">
        <title>Single cell genomics of uncultured Tannerella BU063 (oral taxon 286).</title>
        <authorList>
            <person name="Beall C.J."/>
            <person name="Campbell A.G."/>
            <person name="Griffen A.L."/>
            <person name="Podar M."/>
            <person name="Leys E.J."/>
        </authorList>
    </citation>
    <scope>NUCLEOTIDE SEQUENCE [LARGE SCALE GENOMIC DNA]</scope>
    <source>
        <strain evidence="2">Cell 2</strain>
    </source>
</reference>
<proteinExistence type="predicted"/>
<keyword evidence="1" id="KW-0812">Transmembrane</keyword>
<evidence type="ECO:0000313" key="2">
    <source>
        <dbReference type="EMBL" id="ETK01962.1"/>
    </source>
</evidence>
<name>W2C642_9BACT</name>
<keyword evidence="1" id="KW-1133">Transmembrane helix</keyword>
<dbReference type="EMBL" id="AYUF01000425">
    <property type="protein sequence ID" value="ETK01962.1"/>
    <property type="molecule type" value="Genomic_DNA"/>
</dbReference>
<sequence>MIEEKEAKEDQGDDRLQVGRIGAEGCLGFHGVRLNRYKELLGLSWGLSEWIQRIFWAFMGCGRIGAEILGGFHGVLAMVRRD</sequence>
<gene>
    <name evidence="2" type="ORF">N425_06865</name>
</gene>
<protein>
    <submittedName>
        <fullName evidence="2">Uncharacterized protein</fullName>
    </submittedName>
</protein>
<feature type="transmembrane region" description="Helical" evidence="1">
    <location>
        <begin position="54"/>
        <end position="79"/>
    </location>
</feature>
<evidence type="ECO:0000313" key="3">
    <source>
        <dbReference type="Proteomes" id="UP000018837"/>
    </source>
</evidence>
<accession>W2C642</accession>
<dbReference type="Proteomes" id="UP000018837">
    <property type="component" value="Unassembled WGS sequence"/>
</dbReference>